<organism evidence="1 2">
    <name type="scientific">Flavobacterium alkalisoli</name>
    <dbReference type="NCBI Taxonomy" id="2602769"/>
    <lineage>
        <taxon>Bacteria</taxon>
        <taxon>Pseudomonadati</taxon>
        <taxon>Bacteroidota</taxon>
        <taxon>Flavobacteriia</taxon>
        <taxon>Flavobacteriales</taxon>
        <taxon>Flavobacteriaceae</taxon>
        <taxon>Flavobacterium</taxon>
    </lineage>
</organism>
<keyword evidence="2" id="KW-1185">Reference proteome</keyword>
<name>A0A5B9FXI0_9FLAO</name>
<dbReference type="AlphaFoldDB" id="A0A5B9FXI0"/>
<dbReference type="EMBL" id="CP042831">
    <property type="protein sequence ID" value="QEE51059.1"/>
    <property type="molecule type" value="Genomic_DNA"/>
</dbReference>
<dbReference type="KEGG" id="fak:FUA48_16185"/>
<sequence>MKLKIELSIFQLAIINELIADNLPIMSRGLLKSEKSAFYLMSQVADKLLKKAIDKRVSDKKFKISLQYYEAFALHQFLLTFIDYTETDNRRITRDIIGIINQKLA</sequence>
<dbReference type="OrthoDB" id="1454539at2"/>
<dbReference type="Proteomes" id="UP000321222">
    <property type="component" value="Chromosome"/>
</dbReference>
<reference evidence="1 2" key="1">
    <citation type="submission" date="2019-08" db="EMBL/GenBank/DDBJ databases">
        <title>Flavobacterium alkalisoli sp. nov., isolated from rhizosphere soil of Suaeda salsa.</title>
        <authorList>
            <person name="Sun J.-Q."/>
            <person name="Xu L."/>
        </authorList>
    </citation>
    <scope>NUCLEOTIDE SEQUENCE [LARGE SCALE GENOMIC DNA]</scope>
    <source>
        <strain evidence="1 2">XS-5</strain>
    </source>
</reference>
<gene>
    <name evidence="1" type="ORF">FUA48_16185</name>
</gene>
<protein>
    <submittedName>
        <fullName evidence="1">Uncharacterized protein</fullName>
    </submittedName>
</protein>
<dbReference type="RefSeq" id="WP_147584498.1">
    <property type="nucleotide sequence ID" value="NZ_CP042831.1"/>
</dbReference>
<evidence type="ECO:0000313" key="2">
    <source>
        <dbReference type="Proteomes" id="UP000321222"/>
    </source>
</evidence>
<evidence type="ECO:0000313" key="1">
    <source>
        <dbReference type="EMBL" id="QEE51059.1"/>
    </source>
</evidence>
<proteinExistence type="predicted"/>
<accession>A0A5B9FXI0</accession>